<evidence type="ECO:0000256" key="1">
    <source>
        <dbReference type="SAM" id="MobiDB-lite"/>
    </source>
</evidence>
<keyword evidence="3" id="KW-1185">Reference proteome</keyword>
<evidence type="ECO:0000313" key="2">
    <source>
        <dbReference type="EMBL" id="MXQ13650.1"/>
    </source>
</evidence>
<feature type="region of interest" description="Disordered" evidence="1">
    <location>
        <begin position="151"/>
        <end position="170"/>
    </location>
</feature>
<evidence type="ECO:0000313" key="3">
    <source>
        <dbReference type="Proteomes" id="UP000436483"/>
    </source>
</evidence>
<dbReference type="EMBL" id="WURB01000019">
    <property type="protein sequence ID" value="MXQ13650.1"/>
    <property type="molecule type" value="Genomic_DNA"/>
</dbReference>
<comment type="caution">
    <text evidence="2">The sequence shown here is derived from an EMBL/GenBank/DDBJ whole genome shotgun (WGS) entry which is preliminary data.</text>
</comment>
<organism evidence="2 3">
    <name type="scientific">Microvirga makkahensis</name>
    <dbReference type="NCBI Taxonomy" id="1128670"/>
    <lineage>
        <taxon>Bacteria</taxon>
        <taxon>Pseudomonadati</taxon>
        <taxon>Pseudomonadota</taxon>
        <taxon>Alphaproteobacteria</taxon>
        <taxon>Hyphomicrobiales</taxon>
        <taxon>Methylobacteriaceae</taxon>
        <taxon>Microvirga</taxon>
    </lineage>
</organism>
<dbReference type="OrthoDB" id="8019047at2"/>
<reference evidence="2 3" key="2">
    <citation type="submission" date="2020-01" db="EMBL/GenBank/DDBJ databases">
        <title>Microvirga sp. nov., an arsenate reduction bacterium isolated from Tibet hotspring sediments.</title>
        <authorList>
            <person name="Xian W.-D."/>
            <person name="Li W.-J."/>
        </authorList>
    </citation>
    <scope>NUCLEOTIDE SEQUENCE [LARGE SCALE GENOMIC DNA]</scope>
    <source>
        <strain evidence="2 3">KCTC 23863</strain>
    </source>
</reference>
<feature type="region of interest" description="Disordered" evidence="1">
    <location>
        <begin position="1"/>
        <end position="20"/>
    </location>
</feature>
<protein>
    <submittedName>
        <fullName evidence="2">Uncharacterized protein</fullName>
    </submittedName>
</protein>
<sequence>MTSPPSSPAPSGSDGPAASCIREKLSPQQIALMRDWVECTTHSFKRIGQKLGVSASTVSRYAAEGGWQRPAGSAPPPAIGRPDPKPSRRLRSAPPRAADRRGRIVDRLWTLAERHAAVLETQPIERAGRSLQPLARLTRTLGEMDKHILPPILPPSPPGDTTLAEDRPEGRSLTELRDALQAHLDRIMEEEGYGWEVQEWWFEDGAGI</sequence>
<feature type="compositionally biased region" description="Low complexity" evidence="1">
    <location>
        <begin position="9"/>
        <end position="19"/>
    </location>
</feature>
<name>A0A7X3MV26_9HYPH</name>
<reference evidence="2 3" key="1">
    <citation type="submission" date="2019-12" db="EMBL/GenBank/DDBJ databases">
        <authorList>
            <person name="Yuan C.-G."/>
        </authorList>
    </citation>
    <scope>NUCLEOTIDE SEQUENCE [LARGE SCALE GENOMIC DNA]</scope>
    <source>
        <strain evidence="2 3">KCTC 23863</strain>
    </source>
</reference>
<dbReference type="Proteomes" id="UP000436483">
    <property type="component" value="Unassembled WGS sequence"/>
</dbReference>
<accession>A0A7X3MV26</accession>
<dbReference type="AlphaFoldDB" id="A0A7X3MV26"/>
<dbReference type="RefSeq" id="WP_160886836.1">
    <property type="nucleotide sequence ID" value="NZ_WURB01000019.1"/>
</dbReference>
<proteinExistence type="predicted"/>
<gene>
    <name evidence="2" type="ORF">GR328_19760</name>
</gene>
<feature type="region of interest" description="Disordered" evidence="1">
    <location>
        <begin position="66"/>
        <end position="99"/>
    </location>
</feature>